<organism evidence="1">
    <name type="scientific">Arion vulgaris</name>
    <dbReference type="NCBI Taxonomy" id="1028688"/>
    <lineage>
        <taxon>Eukaryota</taxon>
        <taxon>Metazoa</taxon>
        <taxon>Spiralia</taxon>
        <taxon>Lophotrochozoa</taxon>
        <taxon>Mollusca</taxon>
        <taxon>Gastropoda</taxon>
        <taxon>Heterobranchia</taxon>
        <taxon>Euthyneura</taxon>
        <taxon>Panpulmonata</taxon>
        <taxon>Eupulmonata</taxon>
        <taxon>Stylommatophora</taxon>
        <taxon>Helicina</taxon>
        <taxon>Arionoidea</taxon>
        <taxon>Arionidae</taxon>
        <taxon>Arion</taxon>
    </lineage>
</organism>
<dbReference type="EMBL" id="HACG01043385">
    <property type="protein sequence ID" value="CEK90250.1"/>
    <property type="molecule type" value="Transcribed_RNA"/>
</dbReference>
<reference evidence="1" key="1">
    <citation type="submission" date="2014-12" db="EMBL/GenBank/DDBJ databases">
        <title>Insight into the proteome of Arion vulgaris.</title>
        <authorList>
            <person name="Aradska J."/>
            <person name="Bulat T."/>
            <person name="Smidak R."/>
            <person name="Sarate P."/>
            <person name="Gangsoo J."/>
            <person name="Sialana F."/>
            <person name="Bilban M."/>
            <person name="Lubec G."/>
        </authorList>
    </citation>
    <scope>NUCLEOTIDE SEQUENCE</scope>
    <source>
        <tissue evidence="1">Skin</tissue>
    </source>
</reference>
<sequence length="90" mass="10626">MELIKSPTQRTVVFCQHDFYFSTVTLLALNAGMTPLMFKRLGCLICFEHWMKLTPCFSVYIYFETVVFLPSSERKLILKSTWCQTYFGYN</sequence>
<dbReference type="AlphaFoldDB" id="A0A0B7BDJ3"/>
<accession>A0A0B7BDJ3</accession>
<proteinExistence type="predicted"/>
<gene>
    <name evidence="1" type="primary">ORF175739</name>
</gene>
<protein>
    <submittedName>
        <fullName evidence="1">Uncharacterized protein</fullName>
    </submittedName>
</protein>
<name>A0A0B7BDJ3_9EUPU</name>
<evidence type="ECO:0000313" key="1">
    <source>
        <dbReference type="EMBL" id="CEK90250.1"/>
    </source>
</evidence>
<feature type="non-terminal residue" evidence="1">
    <location>
        <position position="90"/>
    </location>
</feature>